<dbReference type="Proteomes" id="UP001379533">
    <property type="component" value="Chromosome"/>
</dbReference>
<dbReference type="Gene3D" id="1.20.5.300">
    <property type="match status" value="1"/>
</dbReference>
<protein>
    <submittedName>
        <fullName evidence="1">SlyX family protein</fullName>
    </submittedName>
</protein>
<accession>A0ABZ2K3A3</accession>
<dbReference type="Pfam" id="PF04102">
    <property type="entry name" value="SlyX"/>
    <property type="match status" value="1"/>
</dbReference>
<name>A0ABZ2K3A3_9BACT</name>
<reference evidence="1 2" key="1">
    <citation type="submission" date="2021-12" db="EMBL/GenBank/DDBJ databases">
        <title>Discovery of the Pendulisporaceae a myxobacterial family with distinct sporulation behavior and unique specialized metabolism.</title>
        <authorList>
            <person name="Garcia R."/>
            <person name="Popoff A."/>
            <person name="Bader C.D."/>
            <person name="Loehr J."/>
            <person name="Walesch S."/>
            <person name="Walt C."/>
            <person name="Boldt J."/>
            <person name="Bunk B."/>
            <person name="Haeckl F.J.F.P.J."/>
            <person name="Gunesch A.P."/>
            <person name="Birkelbach J."/>
            <person name="Nuebel U."/>
            <person name="Pietschmann T."/>
            <person name="Bach T."/>
            <person name="Mueller R."/>
        </authorList>
    </citation>
    <scope>NUCLEOTIDE SEQUENCE [LARGE SCALE GENOMIC DNA]</scope>
    <source>
        <strain evidence="1 2">MSr12523</strain>
    </source>
</reference>
<proteinExistence type="predicted"/>
<dbReference type="PANTHER" id="PTHR36508:SF1">
    <property type="entry name" value="PROTEIN SLYX"/>
    <property type="match status" value="1"/>
</dbReference>
<evidence type="ECO:0000313" key="1">
    <source>
        <dbReference type="EMBL" id="WXA90831.1"/>
    </source>
</evidence>
<sequence>MSADPTEARLIELEIRYSHLERLVEQLNRVVFEQGKTIEGLRAELLRMRNRLDDAPEAIRDRTTHLVDEKPPHY</sequence>
<dbReference type="RefSeq" id="WP_394841451.1">
    <property type="nucleotide sequence ID" value="NZ_CP089982.1"/>
</dbReference>
<dbReference type="PANTHER" id="PTHR36508">
    <property type="entry name" value="PROTEIN SLYX"/>
    <property type="match status" value="1"/>
</dbReference>
<evidence type="ECO:0000313" key="2">
    <source>
        <dbReference type="Proteomes" id="UP001379533"/>
    </source>
</evidence>
<dbReference type="EMBL" id="CP089982">
    <property type="protein sequence ID" value="WXA90831.1"/>
    <property type="molecule type" value="Genomic_DNA"/>
</dbReference>
<gene>
    <name evidence="1" type="ORF">LZC95_30805</name>
</gene>
<dbReference type="InterPro" id="IPR007236">
    <property type="entry name" value="SlyX"/>
</dbReference>
<keyword evidence="2" id="KW-1185">Reference proteome</keyword>
<organism evidence="1 2">
    <name type="scientific">Pendulispora brunnea</name>
    <dbReference type="NCBI Taxonomy" id="2905690"/>
    <lineage>
        <taxon>Bacteria</taxon>
        <taxon>Pseudomonadati</taxon>
        <taxon>Myxococcota</taxon>
        <taxon>Myxococcia</taxon>
        <taxon>Myxococcales</taxon>
        <taxon>Sorangiineae</taxon>
        <taxon>Pendulisporaceae</taxon>
        <taxon>Pendulispora</taxon>
    </lineage>
</organism>